<evidence type="ECO:0000313" key="4">
    <source>
        <dbReference type="Proteomes" id="UP000625551"/>
    </source>
</evidence>
<dbReference type="RefSeq" id="WP_191183889.1">
    <property type="nucleotide sequence ID" value="NZ_JACXAJ010000004.1"/>
</dbReference>
<dbReference type="InterPro" id="IPR046744">
    <property type="entry name" value="DUF6794"/>
</dbReference>
<dbReference type="EMBL" id="JACXAJ010000004">
    <property type="protein sequence ID" value="MBD1397743.1"/>
    <property type="molecule type" value="Genomic_DNA"/>
</dbReference>
<organism evidence="3 4">
    <name type="scientific">Pontibacter aquaedesilientis</name>
    <dbReference type="NCBI Taxonomy" id="2766980"/>
    <lineage>
        <taxon>Bacteria</taxon>
        <taxon>Pseudomonadati</taxon>
        <taxon>Bacteroidota</taxon>
        <taxon>Cytophagia</taxon>
        <taxon>Cytophagales</taxon>
        <taxon>Hymenobacteraceae</taxon>
        <taxon>Pontibacter</taxon>
    </lineage>
</organism>
<feature type="domain" description="DUF6794" evidence="2">
    <location>
        <begin position="35"/>
        <end position="116"/>
    </location>
</feature>
<protein>
    <recommendedName>
        <fullName evidence="2">DUF6794 domain-containing protein</fullName>
    </recommendedName>
</protein>
<evidence type="ECO:0000313" key="3">
    <source>
        <dbReference type="EMBL" id="MBD1397743.1"/>
    </source>
</evidence>
<feature type="signal peptide" evidence="1">
    <location>
        <begin position="1"/>
        <end position="19"/>
    </location>
</feature>
<feature type="chain" id="PRO_5047091672" description="DUF6794 domain-containing protein" evidence="1">
    <location>
        <begin position="20"/>
        <end position="249"/>
    </location>
</feature>
<reference evidence="3 4" key="1">
    <citation type="submission" date="2020-09" db="EMBL/GenBank/DDBJ databases">
        <title>Genome sequencing and assembly of Pontibacter sp.</title>
        <authorList>
            <person name="Chhetri G."/>
        </authorList>
    </citation>
    <scope>NUCLEOTIDE SEQUENCE [LARGE SCALE GENOMIC DNA]</scope>
    <source>
        <strain evidence="3 4">JH31</strain>
    </source>
</reference>
<accession>A0ABR7XHH2</accession>
<sequence>MYRIVLLVFIMFSAFASKAQDKARFFSDSINGVYIPKNLEESLKQIDTFWNDSTKQEVAKWTEDEFIGKAHHGFGTWIRNNWGLWGGSRLSEYFHKMGVNHPDDISGIILTSYHRKITGKPLEVQSQIQHIKQYWEKAEMEEKELKQKAFKEFFKGDTVEFSYYYEFISPEQEASYMNDSCEAYGIVIDKNEKDLTLLVKLLRACDEKGIVVDRYARTDNSGKQVREEHIEVMLEGEKKWLGYNLWHVK</sequence>
<keyword evidence="1" id="KW-0732">Signal</keyword>
<comment type="caution">
    <text evidence="3">The sequence shown here is derived from an EMBL/GenBank/DDBJ whole genome shotgun (WGS) entry which is preliminary data.</text>
</comment>
<dbReference type="Proteomes" id="UP000625551">
    <property type="component" value="Unassembled WGS sequence"/>
</dbReference>
<evidence type="ECO:0000259" key="2">
    <source>
        <dbReference type="Pfam" id="PF20594"/>
    </source>
</evidence>
<proteinExistence type="predicted"/>
<gene>
    <name evidence="3" type="ORF">H9Q13_11255</name>
</gene>
<keyword evidence="4" id="KW-1185">Reference proteome</keyword>
<dbReference type="Pfam" id="PF20594">
    <property type="entry name" value="DUF6794"/>
    <property type="match status" value="1"/>
</dbReference>
<name>A0ABR7XHH2_9BACT</name>
<evidence type="ECO:0000256" key="1">
    <source>
        <dbReference type="SAM" id="SignalP"/>
    </source>
</evidence>